<dbReference type="Gene3D" id="3.40.640.10">
    <property type="entry name" value="Type I PLP-dependent aspartate aminotransferase-like (Major domain)"/>
    <property type="match status" value="1"/>
</dbReference>
<dbReference type="EC" id="2.8.1.7" evidence="3"/>
<evidence type="ECO:0000313" key="13">
    <source>
        <dbReference type="Proteomes" id="UP000034706"/>
    </source>
</evidence>
<dbReference type="InterPro" id="IPR016454">
    <property type="entry name" value="Cysteine_dSase"/>
</dbReference>
<dbReference type="PANTHER" id="PTHR11601:SF34">
    <property type="entry name" value="CYSTEINE DESULFURASE"/>
    <property type="match status" value="1"/>
</dbReference>
<evidence type="ECO:0000256" key="8">
    <source>
        <dbReference type="ARBA" id="ARBA00023014"/>
    </source>
</evidence>
<comment type="similarity">
    <text evidence="2">Belongs to the class-V pyridoxal-phosphate-dependent aminotransferase family. NifS/IscS subfamily.</text>
</comment>
<comment type="cofactor">
    <cofactor evidence="1 10">
        <name>pyridoxal 5'-phosphate</name>
        <dbReference type="ChEBI" id="CHEBI:597326"/>
    </cofactor>
</comment>
<dbReference type="InterPro" id="IPR015422">
    <property type="entry name" value="PyrdxlP-dep_Trfase_small"/>
</dbReference>
<dbReference type="Proteomes" id="UP000034706">
    <property type="component" value="Unassembled WGS sequence"/>
</dbReference>
<keyword evidence="4" id="KW-0808">Transferase</keyword>
<reference evidence="12 13" key="1">
    <citation type="journal article" date="2015" name="Nature">
        <title>rRNA introns, odd ribosomes, and small enigmatic genomes across a large radiation of phyla.</title>
        <authorList>
            <person name="Brown C.T."/>
            <person name="Hug L.A."/>
            <person name="Thomas B.C."/>
            <person name="Sharon I."/>
            <person name="Castelle C.J."/>
            <person name="Singh A."/>
            <person name="Wilkins M.J."/>
            <person name="Williams K.H."/>
            <person name="Banfield J.F."/>
        </authorList>
    </citation>
    <scope>NUCLEOTIDE SEQUENCE [LARGE SCALE GENOMIC DNA]</scope>
</reference>
<organism evidence="12 13">
    <name type="scientific">Candidatus Azambacteria bacterium GW2011_GWA2_39_10</name>
    <dbReference type="NCBI Taxonomy" id="1618611"/>
    <lineage>
        <taxon>Bacteria</taxon>
        <taxon>Candidatus Azamiibacteriota</taxon>
    </lineage>
</organism>
<evidence type="ECO:0000256" key="6">
    <source>
        <dbReference type="ARBA" id="ARBA00022898"/>
    </source>
</evidence>
<dbReference type="InterPro" id="IPR000192">
    <property type="entry name" value="Aminotrans_V_dom"/>
</dbReference>
<evidence type="ECO:0000313" key="12">
    <source>
        <dbReference type="EMBL" id="KKQ92772.1"/>
    </source>
</evidence>
<dbReference type="Gene3D" id="1.10.260.50">
    <property type="match status" value="1"/>
</dbReference>
<evidence type="ECO:0000259" key="11">
    <source>
        <dbReference type="Pfam" id="PF00266"/>
    </source>
</evidence>
<evidence type="ECO:0000256" key="10">
    <source>
        <dbReference type="RuleBase" id="RU004504"/>
    </source>
</evidence>
<evidence type="ECO:0000256" key="4">
    <source>
        <dbReference type="ARBA" id="ARBA00022679"/>
    </source>
</evidence>
<dbReference type="PIRSF" id="PIRSF005572">
    <property type="entry name" value="NifS"/>
    <property type="match status" value="1"/>
</dbReference>
<dbReference type="EMBL" id="LBVT01000006">
    <property type="protein sequence ID" value="KKQ92772.1"/>
    <property type="molecule type" value="Genomic_DNA"/>
</dbReference>
<dbReference type="SUPFAM" id="SSF53383">
    <property type="entry name" value="PLP-dependent transferases"/>
    <property type="match status" value="1"/>
</dbReference>
<evidence type="ECO:0000256" key="1">
    <source>
        <dbReference type="ARBA" id="ARBA00001933"/>
    </source>
</evidence>
<dbReference type="PANTHER" id="PTHR11601">
    <property type="entry name" value="CYSTEINE DESULFURYLASE FAMILY MEMBER"/>
    <property type="match status" value="1"/>
</dbReference>
<protein>
    <recommendedName>
        <fullName evidence="3">cysteine desulfurase</fullName>
        <ecNumber evidence="3">2.8.1.7</ecNumber>
    </recommendedName>
</protein>
<comment type="caution">
    <text evidence="12">The sequence shown here is derived from an EMBL/GenBank/DDBJ whole genome shotgun (WGS) entry which is preliminary data.</text>
</comment>
<sequence>MSNKNNKIYLDYAATTPVDKEVLKAMMPYFSDKFGNASSVHSFGQEAIAAIDQAREKIAELLNCNFNEIIFTGSATEANNLAIQGIARNFQFSISNFQTNLKSQSSNSKLHIISTNIEHESVYEPLKELEKAGHEITYLKVDKNGFINVSNLEKSIKNNTVLVSVIYANNEIGTIQPIKEISRLLEKINKKRRENGLSKIYFHTDAVQAFQFLECRPDWLKVDLMTFSGHKIYGPKGIGALYIRQIGPMGLIGPIISGGGQEFGLRSGTENVPSIIGLAKAVELVFKNKEARFKKVLNLRNQLLNYIIKDNKSINLNGSIENRLPNNLNIRFPNVSNETLLVALDQKEVAVSAGSACSARASKASFVLTALGLTEKQAKESIRITLGKDTVGEEIKKVAEIINKALLDLKNYKGKIVTP</sequence>
<dbReference type="GO" id="GO:0051536">
    <property type="term" value="F:iron-sulfur cluster binding"/>
    <property type="evidence" value="ECO:0007669"/>
    <property type="project" value="UniProtKB-KW"/>
</dbReference>
<evidence type="ECO:0000256" key="5">
    <source>
        <dbReference type="ARBA" id="ARBA00022723"/>
    </source>
</evidence>
<keyword evidence="6" id="KW-0663">Pyridoxal phosphate</keyword>
<keyword evidence="5" id="KW-0479">Metal-binding</keyword>
<evidence type="ECO:0000256" key="3">
    <source>
        <dbReference type="ARBA" id="ARBA00012239"/>
    </source>
</evidence>
<accession>A0A0G0LNW4</accession>
<dbReference type="Pfam" id="PF00266">
    <property type="entry name" value="Aminotran_5"/>
    <property type="match status" value="1"/>
</dbReference>
<dbReference type="AlphaFoldDB" id="A0A0G0LNW4"/>
<dbReference type="GO" id="GO:0031071">
    <property type="term" value="F:cysteine desulfurase activity"/>
    <property type="evidence" value="ECO:0007669"/>
    <property type="project" value="UniProtKB-EC"/>
</dbReference>
<keyword evidence="8" id="KW-0411">Iron-sulfur</keyword>
<gene>
    <name evidence="12" type="ORF">UT16_C0006G0003</name>
</gene>
<comment type="catalytic activity">
    <reaction evidence="9">
        <text>(sulfur carrier)-H + L-cysteine = (sulfur carrier)-SH + L-alanine</text>
        <dbReference type="Rhea" id="RHEA:43892"/>
        <dbReference type="Rhea" id="RHEA-COMP:14737"/>
        <dbReference type="Rhea" id="RHEA-COMP:14739"/>
        <dbReference type="ChEBI" id="CHEBI:29917"/>
        <dbReference type="ChEBI" id="CHEBI:35235"/>
        <dbReference type="ChEBI" id="CHEBI:57972"/>
        <dbReference type="ChEBI" id="CHEBI:64428"/>
        <dbReference type="EC" id="2.8.1.7"/>
    </reaction>
</comment>
<dbReference type="InterPro" id="IPR015424">
    <property type="entry name" value="PyrdxlP-dep_Trfase"/>
</dbReference>
<evidence type="ECO:0000256" key="7">
    <source>
        <dbReference type="ARBA" id="ARBA00023004"/>
    </source>
</evidence>
<dbReference type="PROSITE" id="PS00595">
    <property type="entry name" value="AA_TRANSFER_CLASS_5"/>
    <property type="match status" value="1"/>
</dbReference>
<dbReference type="InterPro" id="IPR015421">
    <property type="entry name" value="PyrdxlP-dep_Trfase_major"/>
</dbReference>
<evidence type="ECO:0000256" key="2">
    <source>
        <dbReference type="ARBA" id="ARBA00006490"/>
    </source>
</evidence>
<dbReference type="GO" id="GO:0046872">
    <property type="term" value="F:metal ion binding"/>
    <property type="evidence" value="ECO:0007669"/>
    <property type="project" value="UniProtKB-KW"/>
</dbReference>
<proteinExistence type="inferred from homology"/>
<keyword evidence="7" id="KW-0408">Iron</keyword>
<name>A0A0G0LNW4_9BACT</name>
<dbReference type="InterPro" id="IPR020578">
    <property type="entry name" value="Aminotrans_V_PyrdxlP_BS"/>
</dbReference>
<dbReference type="Gene3D" id="3.90.1150.10">
    <property type="entry name" value="Aspartate Aminotransferase, domain 1"/>
    <property type="match status" value="1"/>
</dbReference>
<dbReference type="PATRIC" id="fig|1618611.3.peg.98"/>
<feature type="domain" description="Aminotransferase class V" evidence="11">
    <location>
        <begin position="8"/>
        <end position="397"/>
    </location>
</feature>
<evidence type="ECO:0000256" key="9">
    <source>
        <dbReference type="ARBA" id="ARBA00050776"/>
    </source>
</evidence>